<organism evidence="1 2">
    <name type="scientific">Trichonephila inaurata madagascariensis</name>
    <dbReference type="NCBI Taxonomy" id="2747483"/>
    <lineage>
        <taxon>Eukaryota</taxon>
        <taxon>Metazoa</taxon>
        <taxon>Ecdysozoa</taxon>
        <taxon>Arthropoda</taxon>
        <taxon>Chelicerata</taxon>
        <taxon>Arachnida</taxon>
        <taxon>Araneae</taxon>
        <taxon>Araneomorphae</taxon>
        <taxon>Entelegynae</taxon>
        <taxon>Araneoidea</taxon>
        <taxon>Nephilidae</taxon>
        <taxon>Trichonephila</taxon>
        <taxon>Trichonephila inaurata</taxon>
    </lineage>
</organism>
<evidence type="ECO:0000313" key="2">
    <source>
        <dbReference type="Proteomes" id="UP000886998"/>
    </source>
</evidence>
<keyword evidence="2" id="KW-1185">Reference proteome</keyword>
<reference evidence="1" key="1">
    <citation type="submission" date="2020-08" db="EMBL/GenBank/DDBJ databases">
        <title>Multicomponent nature underlies the extraordinary mechanical properties of spider dragline silk.</title>
        <authorList>
            <person name="Kono N."/>
            <person name="Nakamura H."/>
            <person name="Mori M."/>
            <person name="Yoshida Y."/>
            <person name="Ohtoshi R."/>
            <person name="Malay A.D."/>
            <person name="Moran D.A.P."/>
            <person name="Tomita M."/>
            <person name="Numata K."/>
            <person name="Arakawa K."/>
        </authorList>
    </citation>
    <scope>NUCLEOTIDE SEQUENCE</scope>
</reference>
<evidence type="ECO:0000313" key="1">
    <source>
        <dbReference type="EMBL" id="GFS61680.1"/>
    </source>
</evidence>
<dbReference type="OrthoDB" id="10058156at2759"/>
<accession>A0A8X6JVH1</accession>
<name>A0A8X6JVH1_9ARAC</name>
<dbReference type="AlphaFoldDB" id="A0A8X6JVH1"/>
<protein>
    <submittedName>
        <fullName evidence="1">Uncharacterized protein</fullName>
    </submittedName>
</protein>
<sequence>MPDFVPKKLKPYRVPIAFQEEVKRKRPLFEIGQTRSHKCTRTWQKGIGKIPMKDERPSFLDSICDLFIRGIINGRICPFGMKKKKKNVGRTLQKSMDNALLCIGNTAAHTSNR</sequence>
<dbReference type="Proteomes" id="UP000886998">
    <property type="component" value="Unassembled WGS sequence"/>
</dbReference>
<proteinExistence type="predicted"/>
<gene>
    <name evidence="1" type="ORF">TNIN_206871</name>
</gene>
<comment type="caution">
    <text evidence="1">The sequence shown here is derived from an EMBL/GenBank/DDBJ whole genome shotgun (WGS) entry which is preliminary data.</text>
</comment>
<dbReference type="EMBL" id="BMAV01027711">
    <property type="protein sequence ID" value="GFS61680.1"/>
    <property type="molecule type" value="Genomic_DNA"/>
</dbReference>